<evidence type="ECO:0000259" key="1">
    <source>
        <dbReference type="Pfam" id="PF13649"/>
    </source>
</evidence>
<evidence type="ECO:0000313" key="2">
    <source>
        <dbReference type="EMBL" id="NYD58749.1"/>
    </source>
</evidence>
<name>A0A7Y9JTE0_9ACTN</name>
<dbReference type="Pfam" id="PF13649">
    <property type="entry name" value="Methyltransf_25"/>
    <property type="match status" value="1"/>
</dbReference>
<dbReference type="SUPFAM" id="SSF53335">
    <property type="entry name" value="S-adenosyl-L-methionine-dependent methyltransferases"/>
    <property type="match status" value="1"/>
</dbReference>
<dbReference type="InterPro" id="IPR041698">
    <property type="entry name" value="Methyltransf_25"/>
</dbReference>
<feature type="domain" description="Methyltransferase" evidence="1">
    <location>
        <begin position="58"/>
        <end position="144"/>
    </location>
</feature>
<reference evidence="2 3" key="1">
    <citation type="submission" date="2020-07" db="EMBL/GenBank/DDBJ databases">
        <title>Sequencing the genomes of 1000 actinobacteria strains.</title>
        <authorList>
            <person name="Klenk H.-P."/>
        </authorList>
    </citation>
    <scope>NUCLEOTIDE SEQUENCE [LARGE SCALE GENOMIC DNA]</scope>
    <source>
        <strain evidence="2 3">DSM 18965</strain>
    </source>
</reference>
<dbReference type="GO" id="GO:0032259">
    <property type="term" value="P:methylation"/>
    <property type="evidence" value="ECO:0007669"/>
    <property type="project" value="UniProtKB-KW"/>
</dbReference>
<protein>
    <submittedName>
        <fullName evidence="2">SAM-dependent methyltransferase</fullName>
    </submittedName>
</protein>
<keyword evidence="2" id="KW-0489">Methyltransferase</keyword>
<keyword evidence="3" id="KW-1185">Reference proteome</keyword>
<sequence>MSVRDEPFTSVFAMALQGTPCRVVGLDGGPSDLPMGEWTREADADDLALLALCQGPTLDIGCGPGRMAAALARLGHAVLGIDVVPEAVEQTRRRGALAMLRDLYDDLPGEGRWHTALLADGNVGIGGDPVALLRRAGALLGPGGRVVVEVAAPGVALSTRWVSLETGEARSRPFLWSVLGVDDVHDVAAQAGLRVESCRSVGSGRRWAAVLQADR</sequence>
<dbReference type="GO" id="GO:0008168">
    <property type="term" value="F:methyltransferase activity"/>
    <property type="evidence" value="ECO:0007669"/>
    <property type="project" value="UniProtKB-KW"/>
</dbReference>
<accession>A0A7Y9JTE0</accession>
<comment type="caution">
    <text evidence="2">The sequence shown here is derived from an EMBL/GenBank/DDBJ whole genome shotgun (WGS) entry which is preliminary data.</text>
</comment>
<organism evidence="2 3">
    <name type="scientific">Nocardioides marinisabuli</name>
    <dbReference type="NCBI Taxonomy" id="419476"/>
    <lineage>
        <taxon>Bacteria</taxon>
        <taxon>Bacillati</taxon>
        <taxon>Actinomycetota</taxon>
        <taxon>Actinomycetes</taxon>
        <taxon>Propionibacteriales</taxon>
        <taxon>Nocardioidaceae</taxon>
        <taxon>Nocardioides</taxon>
    </lineage>
</organism>
<dbReference type="AlphaFoldDB" id="A0A7Y9JTE0"/>
<gene>
    <name evidence="2" type="ORF">BKA08_002987</name>
</gene>
<dbReference type="EMBL" id="JACCBE010000001">
    <property type="protein sequence ID" value="NYD58749.1"/>
    <property type="molecule type" value="Genomic_DNA"/>
</dbReference>
<dbReference type="RefSeq" id="WP_258016955.1">
    <property type="nucleotide sequence ID" value="NZ_CP059163.1"/>
</dbReference>
<evidence type="ECO:0000313" key="3">
    <source>
        <dbReference type="Proteomes" id="UP000516957"/>
    </source>
</evidence>
<dbReference type="Proteomes" id="UP000516957">
    <property type="component" value="Unassembled WGS sequence"/>
</dbReference>
<dbReference type="Gene3D" id="3.40.50.150">
    <property type="entry name" value="Vaccinia Virus protein VP39"/>
    <property type="match status" value="1"/>
</dbReference>
<keyword evidence="2" id="KW-0808">Transferase</keyword>
<dbReference type="CDD" id="cd02440">
    <property type="entry name" value="AdoMet_MTases"/>
    <property type="match status" value="1"/>
</dbReference>
<dbReference type="InterPro" id="IPR029063">
    <property type="entry name" value="SAM-dependent_MTases_sf"/>
</dbReference>
<proteinExistence type="predicted"/>